<dbReference type="Proteomes" id="UP001057877">
    <property type="component" value="Chromosome"/>
</dbReference>
<dbReference type="InterPro" id="IPR027417">
    <property type="entry name" value="P-loop_NTPase"/>
</dbReference>
<evidence type="ECO:0000313" key="2">
    <source>
        <dbReference type="Proteomes" id="UP001057877"/>
    </source>
</evidence>
<dbReference type="EMBL" id="CP091430">
    <property type="protein sequence ID" value="UVI31514.1"/>
    <property type="molecule type" value="Genomic_DNA"/>
</dbReference>
<dbReference type="SUPFAM" id="SSF53795">
    <property type="entry name" value="PEP carboxykinase-like"/>
    <property type="match status" value="1"/>
</dbReference>
<evidence type="ECO:0000313" key="1">
    <source>
        <dbReference type="EMBL" id="UVI31514.1"/>
    </source>
</evidence>
<protein>
    <submittedName>
        <fullName evidence="1">Aldolase</fullName>
    </submittedName>
</protein>
<dbReference type="RefSeq" id="WP_258387576.1">
    <property type="nucleotide sequence ID" value="NZ_CP091430.1"/>
</dbReference>
<name>A0ABY5SCX1_9BACL</name>
<proteinExistence type="predicted"/>
<dbReference type="Gene3D" id="3.40.50.300">
    <property type="entry name" value="P-loop containing nucleotide triphosphate hydrolases"/>
    <property type="match status" value="1"/>
</dbReference>
<organism evidence="1 2">
    <name type="scientific">Paenibacillus spongiae</name>
    <dbReference type="NCBI Taxonomy" id="2909671"/>
    <lineage>
        <taxon>Bacteria</taxon>
        <taxon>Bacillati</taxon>
        <taxon>Bacillota</taxon>
        <taxon>Bacilli</taxon>
        <taxon>Bacillales</taxon>
        <taxon>Paenibacillaceae</taxon>
        <taxon>Paenibacillus</taxon>
    </lineage>
</organism>
<reference evidence="1" key="1">
    <citation type="submission" date="2022-01" db="EMBL/GenBank/DDBJ databases">
        <title>Paenibacillus spongiae sp. nov., isolated from marine sponge.</title>
        <authorList>
            <person name="Li Z."/>
            <person name="Zhang M."/>
        </authorList>
    </citation>
    <scope>NUCLEOTIDE SEQUENCE</scope>
    <source>
        <strain evidence="1">PHS-Z3</strain>
    </source>
</reference>
<accession>A0ABY5SCX1</accession>
<keyword evidence="2" id="KW-1185">Reference proteome</keyword>
<sequence>MLDTVSKTVYKAFGYHIQSDIPLPELQLSGNDGTGVDIVIRTTDLTDEWSRLVSPQKLVVTENRVMFEVADTAIFSIHGGKTIDVTPKEGASGDRIRLFILGSCMGSLLLQRRILPLHGSAVAIDGKAYAIIGSSGNGKSTLASALLQRGFQLLSDDVIAVTLGDDHVPYVIPAYPQQKLWQESMHAFGMETSEYRPLYDRETKYAIPVRSQFAQEALPLAGIFELVKTESGQARLRGIERLERLQLLYRHTYRNFLLADSGLMQWHLHTTASFAGKVDIYQLSRPLQQFTAHQLSSILLTAIGKENTTND</sequence>
<gene>
    <name evidence="1" type="ORF">L1F29_06755</name>
</gene>